<gene>
    <name evidence="2" type="ORF">QNA08_04010</name>
</gene>
<proteinExistence type="predicted"/>
<accession>A0ABT7ADI1</accession>
<dbReference type="EMBL" id="JASJEV010000002">
    <property type="protein sequence ID" value="MDJ1157403.1"/>
    <property type="molecule type" value="Genomic_DNA"/>
</dbReference>
<evidence type="ECO:0000256" key="1">
    <source>
        <dbReference type="SAM" id="Phobius"/>
    </source>
</evidence>
<evidence type="ECO:0000313" key="3">
    <source>
        <dbReference type="Proteomes" id="UP001321492"/>
    </source>
</evidence>
<keyword evidence="1" id="KW-1133">Transmembrane helix</keyword>
<keyword evidence="1" id="KW-0472">Membrane</keyword>
<dbReference type="RefSeq" id="WP_283739403.1">
    <property type="nucleotide sequence ID" value="NZ_JASJEV010000002.1"/>
</dbReference>
<dbReference type="InterPro" id="IPR021457">
    <property type="entry name" value="DUF3108"/>
</dbReference>
<dbReference type="Pfam" id="PF11306">
    <property type="entry name" value="DUF3108"/>
    <property type="match status" value="1"/>
</dbReference>
<keyword evidence="3" id="KW-1185">Reference proteome</keyword>
<evidence type="ECO:0000313" key="2">
    <source>
        <dbReference type="EMBL" id="MDJ1157403.1"/>
    </source>
</evidence>
<comment type="caution">
    <text evidence="2">The sequence shown here is derived from an EMBL/GenBank/DDBJ whole genome shotgun (WGS) entry which is preliminary data.</text>
</comment>
<feature type="transmembrane region" description="Helical" evidence="1">
    <location>
        <begin position="30"/>
        <end position="51"/>
    </location>
</feature>
<sequence>MRAHLARGGDWGAGLAEGRAVRPARQRARLAARVAGLCGGLLCAGFLPMVASAASLSAQYDISLIGLKIGTATVKGDFAQDRYKLEIWAKLTGLVGAVTGGKGAASATGSLGGARPVPSSFAVTTATSDKSAMVRMALAAGTVQAVEIKPLPEPKADRVALTEAHKRGVVDPVSALIMPAQGAGSASDPAACNRTIPVFDGAARFDVVLTYSRTEMVKGPAYDGPVLVCAARYVPIAGHRPNRPANKFMEENRDMETWLAPVDGARLFMPFRISVRTMLGTTVIEASHFAVNGREGRAPDKPVRAQN</sequence>
<organism evidence="2 3">
    <name type="scientific">Chelatococcus albus</name>
    <dbReference type="NCBI Taxonomy" id="3047466"/>
    <lineage>
        <taxon>Bacteria</taxon>
        <taxon>Pseudomonadati</taxon>
        <taxon>Pseudomonadota</taxon>
        <taxon>Alphaproteobacteria</taxon>
        <taxon>Hyphomicrobiales</taxon>
        <taxon>Chelatococcaceae</taxon>
        <taxon>Chelatococcus</taxon>
    </lineage>
</organism>
<keyword evidence="1" id="KW-0812">Transmembrane</keyword>
<protein>
    <submittedName>
        <fullName evidence="2">DUF3108 domain-containing protein</fullName>
    </submittedName>
</protein>
<reference evidence="2 3" key="1">
    <citation type="submission" date="2023-05" db="EMBL/GenBank/DDBJ databases">
        <title>Chelatococcus sp. nov., a moderately thermophilic bacterium isolated from hot spring microbial mat.</title>
        <authorList>
            <person name="Hu C.-J."/>
            <person name="Li W.-J."/>
        </authorList>
    </citation>
    <scope>NUCLEOTIDE SEQUENCE [LARGE SCALE GENOMIC DNA]</scope>
    <source>
        <strain evidence="2 3">SYSU G07232</strain>
    </source>
</reference>
<dbReference type="Proteomes" id="UP001321492">
    <property type="component" value="Unassembled WGS sequence"/>
</dbReference>
<name>A0ABT7ADI1_9HYPH</name>